<comment type="caution">
    <text evidence="1">The sequence shown here is derived from an EMBL/GenBank/DDBJ whole genome shotgun (WGS) entry which is preliminary data.</text>
</comment>
<gene>
    <name evidence="1" type="ORF">JKP88DRAFT_251823</name>
</gene>
<proteinExistence type="predicted"/>
<dbReference type="EMBL" id="JAFCMP010000023">
    <property type="protein sequence ID" value="KAG5191168.1"/>
    <property type="molecule type" value="Genomic_DNA"/>
</dbReference>
<reference evidence="1" key="1">
    <citation type="submission" date="2021-02" db="EMBL/GenBank/DDBJ databases">
        <title>First Annotated Genome of the Yellow-green Alga Tribonema minus.</title>
        <authorList>
            <person name="Mahan K.M."/>
        </authorList>
    </citation>
    <scope>NUCLEOTIDE SEQUENCE</scope>
    <source>
        <strain evidence="1">UTEX B ZZ1240</strain>
    </source>
</reference>
<organism evidence="1 2">
    <name type="scientific">Tribonema minus</name>
    <dbReference type="NCBI Taxonomy" id="303371"/>
    <lineage>
        <taxon>Eukaryota</taxon>
        <taxon>Sar</taxon>
        <taxon>Stramenopiles</taxon>
        <taxon>Ochrophyta</taxon>
        <taxon>PX clade</taxon>
        <taxon>Xanthophyceae</taxon>
        <taxon>Tribonematales</taxon>
        <taxon>Tribonemataceae</taxon>
        <taxon>Tribonema</taxon>
    </lineage>
</organism>
<name>A0A836CMX9_9STRA</name>
<dbReference type="AlphaFoldDB" id="A0A836CMX9"/>
<keyword evidence="2" id="KW-1185">Reference proteome</keyword>
<protein>
    <submittedName>
        <fullName evidence="1">Uncharacterized protein</fullName>
    </submittedName>
</protein>
<sequence>MHARAARHGAAAAAPPALTCTGTALGSAAAPSVSNCASSSAFCPGASVSRRQLATQRAALHSPGGFMSGAGRAVPPPCAGADACATTPVSAPRSAGFAEIWMEMRTNGGAARWRHCTRTGTGLSAGAQR</sequence>
<evidence type="ECO:0000313" key="2">
    <source>
        <dbReference type="Proteomes" id="UP000664859"/>
    </source>
</evidence>
<accession>A0A836CMX9</accession>
<evidence type="ECO:0000313" key="1">
    <source>
        <dbReference type="EMBL" id="KAG5191168.1"/>
    </source>
</evidence>
<dbReference type="Proteomes" id="UP000664859">
    <property type="component" value="Unassembled WGS sequence"/>
</dbReference>